<name>A0A922N436_9PLEO</name>
<dbReference type="EMBL" id="NRDI02000020">
    <property type="protein sequence ID" value="KAI1509433.1"/>
    <property type="molecule type" value="Genomic_DNA"/>
</dbReference>
<dbReference type="Proteomes" id="UP000249757">
    <property type="component" value="Unassembled WGS sequence"/>
</dbReference>
<proteinExistence type="predicted"/>
<reference evidence="2" key="1">
    <citation type="journal article" date="2022" name="Microb. Genom.">
        <title>A global pangenome for the wheat fungal pathogen Pyrenophora tritici-repentis and prediction of effector protein structural homology.</title>
        <authorList>
            <person name="Moolhuijzen P.M."/>
            <person name="See P.T."/>
            <person name="Shi G."/>
            <person name="Powell H.R."/>
            <person name="Cockram J."/>
            <person name="Jorgensen L.N."/>
            <person name="Benslimane H."/>
            <person name="Strelkov S.E."/>
            <person name="Turner J."/>
            <person name="Liu Z."/>
            <person name="Moffat C.S."/>
        </authorList>
    </citation>
    <scope>NUCLEOTIDE SEQUENCE [LARGE SCALE GENOMIC DNA]</scope>
</reference>
<evidence type="ECO:0000313" key="1">
    <source>
        <dbReference type="EMBL" id="KAI1509433.1"/>
    </source>
</evidence>
<dbReference type="AlphaFoldDB" id="A0A922N436"/>
<organism evidence="1 2">
    <name type="scientific">Pyrenophora tritici-repentis</name>
    <dbReference type="NCBI Taxonomy" id="45151"/>
    <lineage>
        <taxon>Eukaryota</taxon>
        <taxon>Fungi</taxon>
        <taxon>Dikarya</taxon>
        <taxon>Ascomycota</taxon>
        <taxon>Pezizomycotina</taxon>
        <taxon>Dothideomycetes</taxon>
        <taxon>Pleosporomycetidae</taxon>
        <taxon>Pleosporales</taxon>
        <taxon>Pleosporineae</taxon>
        <taxon>Pleosporaceae</taxon>
        <taxon>Pyrenophora</taxon>
    </lineage>
</organism>
<evidence type="ECO:0000313" key="2">
    <source>
        <dbReference type="Proteomes" id="UP000249757"/>
    </source>
</evidence>
<protein>
    <submittedName>
        <fullName evidence="1">Uncharacterized protein</fullName>
    </submittedName>
</protein>
<accession>A0A922N436</accession>
<gene>
    <name evidence="1" type="ORF">Ptr86124_011513</name>
</gene>
<keyword evidence="2" id="KW-1185">Reference proteome</keyword>
<comment type="caution">
    <text evidence="1">The sequence shown here is derived from an EMBL/GenBank/DDBJ whole genome shotgun (WGS) entry which is preliminary data.</text>
</comment>
<sequence>MRLTSRLLMKSVKEERDQASASGLKGAAPGARRLAVLRDAVLVVDLKDPAHDVRIVAVRLYASLRHVRCAMVFWLEGGVRRSA</sequence>